<accession>A0A8H3XFX8</accession>
<reference evidence="2 3" key="1">
    <citation type="journal article" date="2019" name="Environ. Microbiol.">
        <title>At the nexus of three kingdoms: the genome of the mycorrhizal fungus Gigaspora margarita provides insights into plant, endobacterial and fungal interactions.</title>
        <authorList>
            <person name="Venice F."/>
            <person name="Ghignone S."/>
            <person name="Salvioli di Fossalunga A."/>
            <person name="Amselem J."/>
            <person name="Novero M."/>
            <person name="Xianan X."/>
            <person name="Sedzielewska Toro K."/>
            <person name="Morin E."/>
            <person name="Lipzen A."/>
            <person name="Grigoriev I.V."/>
            <person name="Henrissat B."/>
            <person name="Martin F.M."/>
            <person name="Bonfante P."/>
        </authorList>
    </citation>
    <scope>NUCLEOTIDE SEQUENCE [LARGE SCALE GENOMIC DNA]</scope>
    <source>
        <strain evidence="2 3">BEG34</strain>
    </source>
</reference>
<keyword evidence="1" id="KW-0472">Membrane</keyword>
<dbReference type="Proteomes" id="UP000439903">
    <property type="component" value="Unassembled WGS sequence"/>
</dbReference>
<dbReference type="SUPFAM" id="SSF50965">
    <property type="entry name" value="Galactose oxidase, central domain"/>
    <property type="match status" value="1"/>
</dbReference>
<sequence>MNLFQNILALSYFVRCTFNHLSKYSYRSGSTSISIGPRLYFFGRQTASSDSEISSSIYVFNSKFHDGQHQVSIIPILALRTVLILQAVIDNSGKIFIFGGADFYGNSTAVCYNDMNILNITTMTWTTLPQLLNYDISPAYAAVLLQNGRIVYFVENSIIGGALTKSESGMTFSSSTIESHSGNSAVLNREYSTHYNYLYIFGVQNYAWVTSTASKTIFIDTQSSNDKLYIAIGVGVGGIILAVIIFTD</sequence>
<dbReference type="OrthoDB" id="432528at2759"/>
<dbReference type="Gene3D" id="2.120.10.80">
    <property type="entry name" value="Kelch-type beta propeller"/>
    <property type="match status" value="1"/>
</dbReference>
<evidence type="ECO:0000313" key="3">
    <source>
        <dbReference type="Proteomes" id="UP000439903"/>
    </source>
</evidence>
<dbReference type="InterPro" id="IPR011043">
    <property type="entry name" value="Gal_Oxase/kelch_b-propeller"/>
</dbReference>
<dbReference type="PANTHER" id="PTHR23244">
    <property type="entry name" value="KELCH REPEAT DOMAIN"/>
    <property type="match status" value="1"/>
</dbReference>
<evidence type="ECO:0000256" key="1">
    <source>
        <dbReference type="SAM" id="Phobius"/>
    </source>
</evidence>
<dbReference type="InterPro" id="IPR015915">
    <property type="entry name" value="Kelch-typ_b-propeller"/>
</dbReference>
<proteinExistence type="predicted"/>
<gene>
    <name evidence="2" type="ORF">F8M41_001481</name>
</gene>
<keyword evidence="3" id="KW-1185">Reference proteome</keyword>
<keyword evidence="1" id="KW-1133">Transmembrane helix</keyword>
<keyword evidence="1" id="KW-0812">Transmembrane</keyword>
<protein>
    <submittedName>
        <fullName evidence="2">Kelch repeat protein</fullName>
    </submittedName>
</protein>
<evidence type="ECO:0000313" key="2">
    <source>
        <dbReference type="EMBL" id="KAF0455189.1"/>
    </source>
</evidence>
<dbReference type="EMBL" id="WTPW01001116">
    <property type="protein sequence ID" value="KAF0455189.1"/>
    <property type="molecule type" value="Genomic_DNA"/>
</dbReference>
<feature type="transmembrane region" description="Helical" evidence="1">
    <location>
        <begin position="228"/>
        <end position="247"/>
    </location>
</feature>
<comment type="caution">
    <text evidence="2">The sequence shown here is derived from an EMBL/GenBank/DDBJ whole genome shotgun (WGS) entry which is preliminary data.</text>
</comment>
<organism evidence="2 3">
    <name type="scientific">Gigaspora margarita</name>
    <dbReference type="NCBI Taxonomy" id="4874"/>
    <lineage>
        <taxon>Eukaryota</taxon>
        <taxon>Fungi</taxon>
        <taxon>Fungi incertae sedis</taxon>
        <taxon>Mucoromycota</taxon>
        <taxon>Glomeromycotina</taxon>
        <taxon>Glomeromycetes</taxon>
        <taxon>Diversisporales</taxon>
        <taxon>Gigasporaceae</taxon>
        <taxon>Gigaspora</taxon>
    </lineage>
</organism>
<dbReference type="AlphaFoldDB" id="A0A8H3XFX8"/>
<name>A0A8H3XFX8_GIGMA</name>